<dbReference type="Proteomes" id="UP000287394">
    <property type="component" value="Chromosome"/>
</dbReference>
<accession>A0A402CXY8</accession>
<protein>
    <submittedName>
        <fullName evidence="1">Uncharacterized protein</fullName>
    </submittedName>
</protein>
<dbReference type="AlphaFoldDB" id="A0A402CXY8"/>
<proteinExistence type="predicted"/>
<evidence type="ECO:0000313" key="2">
    <source>
        <dbReference type="Proteomes" id="UP000287394"/>
    </source>
</evidence>
<keyword evidence="2" id="KW-1185">Reference proteome</keyword>
<evidence type="ECO:0000313" key="1">
    <source>
        <dbReference type="EMBL" id="BDI32116.1"/>
    </source>
</evidence>
<sequence>MTDRGTHAQEMNKEVQHSKTQADALALRGVGERTLRRTEDRLSDEQAALFARMRDEGAKICVDEIPGVASDDPAALNAFLSARLARGREVSRSGAIDFLRLPRVARTTALRSIAGGHIERIASHVDKTHHFYGLTDSGLALLAQHQTVKRQAAARLAKATK</sequence>
<gene>
    <name evidence="1" type="ORF">CCAX7_41670</name>
</gene>
<dbReference type="KEGG" id="ccot:CCAX7_41670"/>
<name>A0A402CXY8_9BACT</name>
<reference evidence="1 2" key="1">
    <citation type="journal article" date="2019" name="Int. J. Syst. Evol. Microbiol.">
        <title>Capsulimonas corticalis gen. nov., sp. nov., an aerobic capsulated bacterium, of a novel bacterial order, Capsulimonadales ord. nov., of the class Armatimonadia of the phylum Armatimonadetes.</title>
        <authorList>
            <person name="Li J."/>
            <person name="Kudo C."/>
            <person name="Tonouchi A."/>
        </authorList>
    </citation>
    <scope>NUCLEOTIDE SEQUENCE [LARGE SCALE GENOMIC DNA]</scope>
    <source>
        <strain evidence="1 2">AX-7</strain>
    </source>
</reference>
<dbReference type="EMBL" id="AP025739">
    <property type="protein sequence ID" value="BDI32116.1"/>
    <property type="molecule type" value="Genomic_DNA"/>
</dbReference>
<organism evidence="1 2">
    <name type="scientific">Capsulimonas corticalis</name>
    <dbReference type="NCBI Taxonomy" id="2219043"/>
    <lineage>
        <taxon>Bacteria</taxon>
        <taxon>Bacillati</taxon>
        <taxon>Armatimonadota</taxon>
        <taxon>Armatimonadia</taxon>
        <taxon>Capsulimonadales</taxon>
        <taxon>Capsulimonadaceae</taxon>
        <taxon>Capsulimonas</taxon>
    </lineage>
</organism>